<keyword evidence="2" id="KW-1185">Reference proteome</keyword>
<evidence type="ECO:0000313" key="1">
    <source>
        <dbReference type="EMBL" id="KAK8769374.1"/>
    </source>
</evidence>
<protein>
    <submittedName>
        <fullName evidence="1">Uncharacterized protein</fullName>
    </submittedName>
</protein>
<proteinExistence type="predicted"/>
<reference evidence="1 2" key="1">
    <citation type="journal article" date="2023" name="Arcadia Sci">
        <title>De novo assembly of a long-read Amblyomma americanum tick genome.</title>
        <authorList>
            <person name="Chou S."/>
            <person name="Poskanzer K.E."/>
            <person name="Rollins M."/>
            <person name="Thuy-Boun P.S."/>
        </authorList>
    </citation>
    <scope>NUCLEOTIDE SEQUENCE [LARGE SCALE GENOMIC DNA]</scope>
    <source>
        <strain evidence="1">F_SG_1</strain>
        <tissue evidence="1">Salivary glands</tissue>
    </source>
</reference>
<dbReference type="EMBL" id="JARKHS020022691">
    <property type="protein sequence ID" value="KAK8769374.1"/>
    <property type="molecule type" value="Genomic_DNA"/>
</dbReference>
<gene>
    <name evidence="1" type="ORF">V5799_014163</name>
</gene>
<dbReference type="Gene3D" id="1.20.58.1520">
    <property type="match status" value="1"/>
</dbReference>
<evidence type="ECO:0000313" key="2">
    <source>
        <dbReference type="Proteomes" id="UP001321473"/>
    </source>
</evidence>
<dbReference type="Pfam" id="PF03999">
    <property type="entry name" value="MAP65_ASE1"/>
    <property type="match status" value="1"/>
</dbReference>
<dbReference type="AlphaFoldDB" id="A0AAQ4E3U8"/>
<accession>A0AAQ4E3U8</accession>
<feature type="non-terminal residue" evidence="1">
    <location>
        <position position="268"/>
    </location>
</feature>
<dbReference type="Proteomes" id="UP001321473">
    <property type="component" value="Unassembled WGS sequence"/>
</dbReference>
<name>A0AAQ4E3U8_AMBAM</name>
<comment type="caution">
    <text evidence="1">The sequence shown here is derived from an EMBL/GenBank/DDBJ whole genome shotgun (WGS) entry which is preliminary data.</text>
</comment>
<organism evidence="1 2">
    <name type="scientific">Amblyomma americanum</name>
    <name type="common">Lone star tick</name>
    <dbReference type="NCBI Taxonomy" id="6943"/>
    <lineage>
        <taxon>Eukaryota</taxon>
        <taxon>Metazoa</taxon>
        <taxon>Ecdysozoa</taxon>
        <taxon>Arthropoda</taxon>
        <taxon>Chelicerata</taxon>
        <taxon>Arachnida</taxon>
        <taxon>Acari</taxon>
        <taxon>Parasitiformes</taxon>
        <taxon>Ixodida</taxon>
        <taxon>Ixodoidea</taxon>
        <taxon>Ixodidae</taxon>
        <taxon>Amblyomminae</taxon>
        <taxon>Amblyomma</taxon>
    </lineage>
</organism>
<sequence length="268" mass="29171">MDPSGCEDSGTTAASRSALCAQGGASSAGRAARNRALHTACSGGHFFGRCPPKHPEAVGTLLRPLTLFASFDLKMMHELGGLDHFCGLEDHILQPGVLPLVAMSSAGDRVVAAFAAWVAFDSSPPSVSAAHKILTDAHALVTGHKRDYIVNLVNWFLSPAAVKRLIGSAPATGIDNLFIAPEASCALVSSCPQTFQTRGLKNFEEELRRFKEFHAKNKPILMKVERREALWARFLEFEKRAADPSRLTIRGGRLLLEMRKRLETELPR</sequence>